<evidence type="ECO:0000313" key="2">
    <source>
        <dbReference type="EMBL" id="CAF4393470.1"/>
    </source>
</evidence>
<sequence length="15" mass="1754">MDEAVTRQELHEAKP</sequence>
<dbReference type="EMBL" id="CAJNOK010047946">
    <property type="protein sequence ID" value="CAF1590076.1"/>
    <property type="molecule type" value="Genomic_DNA"/>
</dbReference>
<gene>
    <name evidence="1" type="ORF">OVA965_LOCUS41494</name>
    <name evidence="2" type="ORF">TMI583_LOCUS43152</name>
</gene>
<dbReference type="Proteomes" id="UP000682733">
    <property type="component" value="Unassembled WGS sequence"/>
</dbReference>
<evidence type="ECO:0000313" key="3">
    <source>
        <dbReference type="Proteomes" id="UP000677228"/>
    </source>
</evidence>
<protein>
    <submittedName>
        <fullName evidence="1">Uncharacterized protein</fullName>
    </submittedName>
</protein>
<evidence type="ECO:0000313" key="1">
    <source>
        <dbReference type="EMBL" id="CAF1590076.1"/>
    </source>
</evidence>
<comment type="caution">
    <text evidence="1">The sequence shown here is derived from an EMBL/GenBank/DDBJ whole genome shotgun (WGS) entry which is preliminary data.</text>
</comment>
<feature type="non-terminal residue" evidence="1">
    <location>
        <position position="15"/>
    </location>
</feature>
<name>A0A8S2FYY2_9BILA</name>
<dbReference type="EMBL" id="CAJOBA010071324">
    <property type="protein sequence ID" value="CAF4393470.1"/>
    <property type="molecule type" value="Genomic_DNA"/>
</dbReference>
<accession>A0A8S2FYY2</accession>
<organism evidence="1 3">
    <name type="scientific">Didymodactylos carnosus</name>
    <dbReference type="NCBI Taxonomy" id="1234261"/>
    <lineage>
        <taxon>Eukaryota</taxon>
        <taxon>Metazoa</taxon>
        <taxon>Spiralia</taxon>
        <taxon>Gnathifera</taxon>
        <taxon>Rotifera</taxon>
        <taxon>Eurotatoria</taxon>
        <taxon>Bdelloidea</taxon>
        <taxon>Philodinida</taxon>
        <taxon>Philodinidae</taxon>
        <taxon>Didymodactylos</taxon>
    </lineage>
</organism>
<dbReference type="Proteomes" id="UP000677228">
    <property type="component" value="Unassembled WGS sequence"/>
</dbReference>
<reference evidence="1" key="1">
    <citation type="submission" date="2021-02" db="EMBL/GenBank/DDBJ databases">
        <authorList>
            <person name="Nowell W R."/>
        </authorList>
    </citation>
    <scope>NUCLEOTIDE SEQUENCE</scope>
</reference>
<proteinExistence type="predicted"/>